<accession>A0ABM4CZW3</accession>
<keyword evidence="2" id="KW-1185">Reference proteome</keyword>
<dbReference type="Proteomes" id="UP001652625">
    <property type="component" value="Chromosome 12"/>
</dbReference>
<evidence type="ECO:0000313" key="2">
    <source>
        <dbReference type="Proteomes" id="UP001652625"/>
    </source>
</evidence>
<protein>
    <submittedName>
        <fullName evidence="3">Uncharacterized protein LOC136087820 isoform X1</fullName>
    </submittedName>
</protein>
<sequence>MNLLTVLFFIPCATSLKCWSGVTTNEVISVNAFVAMSNCNKCMTKNETNLAGFTITQSCYMNFDCNGGCGINLGGFDCKVTCCDTDFCNGSKSEFCVRTNRQESKLRKTWLIYLDVDPDVEIQHQIPPPELLLMSGVNELEDLL</sequence>
<organism evidence="2 3">
    <name type="scientific">Hydra vulgaris</name>
    <name type="common">Hydra</name>
    <name type="synonym">Hydra attenuata</name>
    <dbReference type="NCBI Taxonomy" id="6087"/>
    <lineage>
        <taxon>Eukaryota</taxon>
        <taxon>Metazoa</taxon>
        <taxon>Cnidaria</taxon>
        <taxon>Hydrozoa</taxon>
        <taxon>Hydroidolina</taxon>
        <taxon>Anthoathecata</taxon>
        <taxon>Aplanulata</taxon>
        <taxon>Hydridae</taxon>
        <taxon>Hydra</taxon>
    </lineage>
</organism>
<keyword evidence="1" id="KW-0732">Signal</keyword>
<dbReference type="GeneID" id="136087820"/>
<feature type="signal peptide" evidence="1">
    <location>
        <begin position="1"/>
        <end position="15"/>
    </location>
</feature>
<reference evidence="3" key="1">
    <citation type="submission" date="2025-08" db="UniProtKB">
        <authorList>
            <consortium name="RefSeq"/>
        </authorList>
    </citation>
    <scope>IDENTIFICATION</scope>
</reference>
<feature type="chain" id="PRO_5047160162" evidence="1">
    <location>
        <begin position="16"/>
        <end position="144"/>
    </location>
</feature>
<gene>
    <name evidence="3" type="primary">LOC136087820</name>
</gene>
<proteinExistence type="predicted"/>
<evidence type="ECO:0000313" key="3">
    <source>
        <dbReference type="RefSeq" id="XP_065667456.1"/>
    </source>
</evidence>
<dbReference type="RefSeq" id="XP_065667456.1">
    <property type="nucleotide sequence ID" value="XM_065811384.1"/>
</dbReference>
<name>A0ABM4CZW3_HYDVU</name>
<evidence type="ECO:0000256" key="1">
    <source>
        <dbReference type="SAM" id="SignalP"/>
    </source>
</evidence>